<evidence type="ECO:0000313" key="1">
    <source>
        <dbReference type="EMBL" id="CAE8593485.1"/>
    </source>
</evidence>
<keyword evidence="2" id="KW-1185">Reference proteome</keyword>
<dbReference type="SUPFAM" id="SSF48371">
    <property type="entry name" value="ARM repeat"/>
    <property type="match status" value="1"/>
</dbReference>
<sequence>MVAASLVRRSFERLRAPILRAPLHRGDSRHLALQCARPLLALCRVGGQKAGLSTTVQAASLEGSVVVEGSSFSKSLDVHKVRPVRPLSITSEVLLFESDVDVQELVIVAQRKCVAGAGLAVTGFYALLASADPEPMWHIPPAFQRLMLGIIVLDNPEQSLASYIEVGESVLSLTLVISFDSVLQDLESGVGPRLASLGRRGGDKSVAAVCRGLEATASCSENYRMTVRDSDDGVRREPGGNRRTAVNVLHAVAEKEEWGDLFAISEVVGRLQHGIPAVRCAAAEALATVVEMGDAAAVAEVMKLVEHPEDGVRGTAIQALLSITERGDPNVTFALRAFLEHKDVSVRCAALEALALVVQQGDTACSASASALLDDPDQLVRCRAVHALAFASKTGDASAICTVQVCLTDPDELVRCAAVEALAFIAEKDDPTAIRLICKRLEDTHCHVRSLAVQALASLAARGSATAIGPVSALLRNTMANIRCASVEALACIAERGDVDCIAKVSCLLEDPDGLVRCAAVQTLASIVQKGSQPAITAVCRLLEDSDMRVRRVVVQELPSFAERGDPAVLAEVIGRLTHRDERIQRCAVEALACIAVRGDSQALDAVTELLRGGPMGPLRLAAVKALACLAEEQGDPSSAGAMPPELLVMLGFGAAANSYILVVLARRLIRNLATRHVDRLSILPMPQEEEKEQEGTVAEKLLLALASIEERLAVTPEVRLQVRTGTSERWLSLVKPLSLEELEGSDLVSKASFADLCGNLRLLDINVDAGTCHDHALVTALMTSSKIPVDERAEARADVGPSLAVPDGDPAPGVMLSEVLKSDADKASQMASGEPPAEAIEQIGRRSLVGGLSVLAGGLLFVGGERARDADGVARWNNLKLPG</sequence>
<accession>A0A813E3Y3</accession>
<dbReference type="EMBL" id="CAJNNV010006372">
    <property type="protein sequence ID" value="CAE8593485.1"/>
    <property type="molecule type" value="Genomic_DNA"/>
</dbReference>
<dbReference type="InterPro" id="IPR004155">
    <property type="entry name" value="PBS_lyase_HEAT"/>
</dbReference>
<name>A0A813E3Y3_POLGL</name>
<dbReference type="GO" id="GO:0016491">
    <property type="term" value="F:oxidoreductase activity"/>
    <property type="evidence" value="ECO:0007669"/>
    <property type="project" value="TreeGrafter"/>
</dbReference>
<dbReference type="Proteomes" id="UP000654075">
    <property type="component" value="Unassembled WGS sequence"/>
</dbReference>
<dbReference type="AlphaFoldDB" id="A0A813E3Y3"/>
<evidence type="ECO:0000313" key="2">
    <source>
        <dbReference type="Proteomes" id="UP000654075"/>
    </source>
</evidence>
<dbReference type="InterPro" id="IPR011989">
    <property type="entry name" value="ARM-like"/>
</dbReference>
<organism evidence="1 2">
    <name type="scientific">Polarella glacialis</name>
    <name type="common">Dinoflagellate</name>
    <dbReference type="NCBI Taxonomy" id="89957"/>
    <lineage>
        <taxon>Eukaryota</taxon>
        <taxon>Sar</taxon>
        <taxon>Alveolata</taxon>
        <taxon>Dinophyceae</taxon>
        <taxon>Suessiales</taxon>
        <taxon>Suessiaceae</taxon>
        <taxon>Polarella</taxon>
    </lineage>
</organism>
<dbReference type="PANTHER" id="PTHR12697">
    <property type="entry name" value="PBS LYASE HEAT-LIKE PROTEIN"/>
    <property type="match status" value="1"/>
</dbReference>
<dbReference type="InterPro" id="IPR016024">
    <property type="entry name" value="ARM-type_fold"/>
</dbReference>
<dbReference type="PANTHER" id="PTHR12697:SF38">
    <property type="entry name" value="PBS LYASE HEAT DOMAIN PROTEIN REPEAT-CONTAINING PROTEIN"/>
    <property type="match status" value="1"/>
</dbReference>
<dbReference type="Pfam" id="PF13646">
    <property type="entry name" value="HEAT_2"/>
    <property type="match status" value="3"/>
</dbReference>
<gene>
    <name evidence="1" type="ORF">PGLA1383_LOCUS12088</name>
</gene>
<dbReference type="OrthoDB" id="10560035at2759"/>
<comment type="caution">
    <text evidence="1">The sequence shown here is derived from an EMBL/GenBank/DDBJ whole genome shotgun (WGS) entry which is preliminary data.</text>
</comment>
<protein>
    <submittedName>
        <fullName evidence="1">Uncharacterized protein</fullName>
    </submittedName>
</protein>
<dbReference type="SMART" id="SM00567">
    <property type="entry name" value="EZ_HEAT"/>
    <property type="match status" value="8"/>
</dbReference>
<proteinExistence type="predicted"/>
<dbReference type="Gene3D" id="1.25.10.10">
    <property type="entry name" value="Leucine-rich Repeat Variant"/>
    <property type="match status" value="3"/>
</dbReference>
<reference evidence="1" key="1">
    <citation type="submission" date="2021-02" db="EMBL/GenBank/DDBJ databases">
        <authorList>
            <person name="Dougan E. K."/>
            <person name="Rhodes N."/>
            <person name="Thang M."/>
            <person name="Chan C."/>
        </authorList>
    </citation>
    <scope>NUCLEOTIDE SEQUENCE</scope>
</reference>